<feature type="transmembrane region" description="Helical" evidence="1">
    <location>
        <begin position="39"/>
        <end position="56"/>
    </location>
</feature>
<dbReference type="EMBL" id="KQ997070">
    <property type="protein sequence ID" value="KZV44309.1"/>
    <property type="molecule type" value="Genomic_DNA"/>
</dbReference>
<keyword evidence="1" id="KW-0812">Transmembrane</keyword>
<evidence type="ECO:0000313" key="2">
    <source>
        <dbReference type="EMBL" id="KZV44309.1"/>
    </source>
</evidence>
<name>A0A2Z7CI25_9LAMI</name>
<dbReference type="Proteomes" id="UP000250235">
    <property type="component" value="Unassembled WGS sequence"/>
</dbReference>
<gene>
    <name evidence="2" type="ORF">F511_38669</name>
</gene>
<feature type="transmembrane region" description="Helical" evidence="1">
    <location>
        <begin position="131"/>
        <end position="148"/>
    </location>
</feature>
<keyword evidence="3" id="KW-1185">Reference proteome</keyword>
<reference evidence="2 3" key="1">
    <citation type="journal article" date="2015" name="Proc. Natl. Acad. Sci. U.S.A.">
        <title>The resurrection genome of Boea hygrometrica: A blueprint for survival of dehydration.</title>
        <authorList>
            <person name="Xiao L."/>
            <person name="Yang G."/>
            <person name="Zhang L."/>
            <person name="Yang X."/>
            <person name="Zhao S."/>
            <person name="Ji Z."/>
            <person name="Zhou Q."/>
            <person name="Hu M."/>
            <person name="Wang Y."/>
            <person name="Chen M."/>
            <person name="Xu Y."/>
            <person name="Jin H."/>
            <person name="Xiao X."/>
            <person name="Hu G."/>
            <person name="Bao F."/>
            <person name="Hu Y."/>
            <person name="Wan P."/>
            <person name="Li L."/>
            <person name="Deng X."/>
            <person name="Kuang T."/>
            <person name="Xiang C."/>
            <person name="Zhu J.K."/>
            <person name="Oliver M.J."/>
            <person name="He Y."/>
        </authorList>
    </citation>
    <scope>NUCLEOTIDE SEQUENCE [LARGE SCALE GENOMIC DNA]</scope>
    <source>
        <strain evidence="3">cv. XS01</strain>
    </source>
</reference>
<keyword evidence="1" id="KW-1133">Transmembrane helix</keyword>
<protein>
    <submittedName>
        <fullName evidence="2">Uncharacterized protein</fullName>
    </submittedName>
</protein>
<keyword evidence="1" id="KW-0472">Membrane</keyword>
<dbReference type="AlphaFoldDB" id="A0A2Z7CI25"/>
<organism evidence="2 3">
    <name type="scientific">Dorcoceras hygrometricum</name>
    <dbReference type="NCBI Taxonomy" id="472368"/>
    <lineage>
        <taxon>Eukaryota</taxon>
        <taxon>Viridiplantae</taxon>
        <taxon>Streptophyta</taxon>
        <taxon>Embryophyta</taxon>
        <taxon>Tracheophyta</taxon>
        <taxon>Spermatophyta</taxon>
        <taxon>Magnoliopsida</taxon>
        <taxon>eudicotyledons</taxon>
        <taxon>Gunneridae</taxon>
        <taxon>Pentapetalae</taxon>
        <taxon>asterids</taxon>
        <taxon>lamiids</taxon>
        <taxon>Lamiales</taxon>
        <taxon>Gesneriaceae</taxon>
        <taxon>Didymocarpoideae</taxon>
        <taxon>Trichosporeae</taxon>
        <taxon>Loxocarpinae</taxon>
        <taxon>Dorcoceras</taxon>
    </lineage>
</organism>
<proteinExistence type="predicted"/>
<evidence type="ECO:0000256" key="1">
    <source>
        <dbReference type="SAM" id="Phobius"/>
    </source>
</evidence>
<feature type="transmembrane region" description="Helical" evidence="1">
    <location>
        <begin position="96"/>
        <end position="119"/>
    </location>
</feature>
<evidence type="ECO:0000313" key="3">
    <source>
        <dbReference type="Proteomes" id="UP000250235"/>
    </source>
</evidence>
<accession>A0A2Z7CI25</accession>
<sequence length="278" mass="31443">MIMKRRRLERSGSACNINRCLSVSGWIRCRLNKLERRRFGVALVRYLIACVCLLVVQPKQMSTRVNIPVARGGNVVVWLALRNQSMCIFDFQTCNAAFYMLLLVPAFGGIPTMFKPVVWFSNFWLRTSRRLLFSFLGTFVVVIITQKYKVRIGAFNTAMLWLGKFVRWLLLAAVFFCSHCFVVIVLFTYHDARASGNTTLSSPCWDLLATMRRVVNYHSSWARQRQVELLMRLFLSVPGFDPMSLWGLVVFLVVLFSGKPGFTAGRGFSPAGGAPGGG</sequence>
<feature type="transmembrane region" description="Helical" evidence="1">
    <location>
        <begin position="233"/>
        <end position="256"/>
    </location>
</feature>
<feature type="transmembrane region" description="Helical" evidence="1">
    <location>
        <begin position="168"/>
        <end position="189"/>
    </location>
</feature>